<dbReference type="Gene3D" id="3.10.580.10">
    <property type="entry name" value="CBS-domain"/>
    <property type="match status" value="1"/>
</dbReference>
<accession>A0ABV9U0D6</accession>
<protein>
    <submittedName>
        <fullName evidence="3">CBS domain-containing protein</fullName>
    </submittedName>
</protein>
<evidence type="ECO:0000313" key="3">
    <source>
        <dbReference type="EMBL" id="MFC4909888.1"/>
    </source>
</evidence>
<name>A0ABV9U0D6_9ACTN</name>
<sequence length="517" mass="57649">MAELVPAAWMVRAGRDGEREGQALAEGFAIVGWDELGDISGAKTREDLRRIIQETYPDDGKARIANWTGQLWRFLSGIQEGDHVVLPLKTRPGQLAVGRIIGPYVYRHDVPVGLRHIRPVEWLRTDIPRDAVKQDLLDSLGSLLTVCGLTRFDAARRVAHLAAHGVDPGAGDGESEHESRSRAELLAEAADRSPDNPLRLSIRDLLGYWGAARRTPSVVAEIEEALAEKGLATRPAFTEGWLDNIIQLVPVGQEPVVGETSYPAQVAEDTEDVSDLPGITLRIGDLKAANREVATVRPEDSLHTATTLMVLNNYSQLAVVSEDGTFHGAVSWESIGRAQIARSNATLTDATVPASVVEYHEPLLEQIAQIYTRGFVFVRSQDKSGLCGIVTAADLTDQFDDLARPFVLLEEIERRLRRRADEKLSLDEIRSKVRMRPERVRSAADLTLGSYWHLFEPEEHWKKLDWPLDRRIFLDRLEAVRRIRNDTMHFSPDPLSDKDLNTLTSFLALLRTVQPDA</sequence>
<dbReference type="InterPro" id="IPR046342">
    <property type="entry name" value="CBS_dom_sf"/>
</dbReference>
<feature type="domain" description="CBS" evidence="2">
    <location>
        <begin position="289"/>
        <end position="346"/>
    </location>
</feature>
<evidence type="ECO:0000256" key="1">
    <source>
        <dbReference type="PROSITE-ProRule" id="PRU00703"/>
    </source>
</evidence>
<dbReference type="EMBL" id="JBHSIT010000006">
    <property type="protein sequence ID" value="MFC4909888.1"/>
    <property type="molecule type" value="Genomic_DNA"/>
</dbReference>
<evidence type="ECO:0000259" key="2">
    <source>
        <dbReference type="PROSITE" id="PS51371"/>
    </source>
</evidence>
<organism evidence="3 4">
    <name type="scientific">Actinomadura gamaensis</name>
    <dbReference type="NCBI Taxonomy" id="1763541"/>
    <lineage>
        <taxon>Bacteria</taxon>
        <taxon>Bacillati</taxon>
        <taxon>Actinomycetota</taxon>
        <taxon>Actinomycetes</taxon>
        <taxon>Streptosporangiales</taxon>
        <taxon>Thermomonosporaceae</taxon>
        <taxon>Actinomadura</taxon>
    </lineage>
</organism>
<reference evidence="4" key="1">
    <citation type="journal article" date="2019" name="Int. J. Syst. Evol. Microbiol.">
        <title>The Global Catalogue of Microorganisms (GCM) 10K type strain sequencing project: providing services to taxonomists for standard genome sequencing and annotation.</title>
        <authorList>
            <consortium name="The Broad Institute Genomics Platform"/>
            <consortium name="The Broad Institute Genome Sequencing Center for Infectious Disease"/>
            <person name="Wu L."/>
            <person name="Ma J."/>
        </authorList>
    </citation>
    <scope>NUCLEOTIDE SEQUENCE [LARGE SCALE GENOMIC DNA]</scope>
    <source>
        <strain evidence="4">KLKA75</strain>
    </source>
</reference>
<dbReference type="RefSeq" id="WP_378257774.1">
    <property type="nucleotide sequence ID" value="NZ_JBHSIT010000006.1"/>
</dbReference>
<dbReference type="SUPFAM" id="SSF54631">
    <property type="entry name" value="CBS-domain pair"/>
    <property type="match status" value="1"/>
</dbReference>
<gene>
    <name evidence="3" type="ORF">ACFPCY_21385</name>
</gene>
<comment type="caution">
    <text evidence="3">The sequence shown here is derived from an EMBL/GenBank/DDBJ whole genome shotgun (WGS) entry which is preliminary data.</text>
</comment>
<evidence type="ECO:0000313" key="4">
    <source>
        <dbReference type="Proteomes" id="UP001595872"/>
    </source>
</evidence>
<dbReference type="Pfam" id="PF00571">
    <property type="entry name" value="CBS"/>
    <property type="match status" value="1"/>
</dbReference>
<dbReference type="Proteomes" id="UP001595872">
    <property type="component" value="Unassembled WGS sequence"/>
</dbReference>
<keyword evidence="4" id="KW-1185">Reference proteome</keyword>
<keyword evidence="1" id="KW-0129">CBS domain</keyword>
<proteinExistence type="predicted"/>
<dbReference type="InterPro" id="IPR000644">
    <property type="entry name" value="CBS_dom"/>
</dbReference>
<dbReference type="PROSITE" id="PS51371">
    <property type="entry name" value="CBS"/>
    <property type="match status" value="1"/>
</dbReference>